<gene>
    <name evidence="2" type="ORF">IFO68_13385</name>
</gene>
<dbReference type="EMBL" id="JACYTP010000008">
    <property type="protein sequence ID" value="MBD8513668.1"/>
    <property type="molecule type" value="Genomic_DNA"/>
</dbReference>
<accession>A0ABR9BN66</accession>
<evidence type="ECO:0000256" key="1">
    <source>
        <dbReference type="SAM" id="SignalP"/>
    </source>
</evidence>
<name>A0ABR9BN66_9GAMM</name>
<evidence type="ECO:0000313" key="2">
    <source>
        <dbReference type="EMBL" id="MBD8513668.1"/>
    </source>
</evidence>
<reference evidence="2 3" key="1">
    <citation type="submission" date="2020-09" db="EMBL/GenBank/DDBJ databases">
        <title>Photobacterium sp. CAU 1568 isolated from sand of Sido Beach.</title>
        <authorList>
            <person name="Kim W."/>
        </authorList>
    </citation>
    <scope>NUCLEOTIDE SEQUENCE [LARGE SCALE GENOMIC DNA]</scope>
    <source>
        <strain evidence="2 3">CAU 1568</strain>
    </source>
</reference>
<keyword evidence="1" id="KW-0732">Signal</keyword>
<sequence length="377" mass="44066">MKSTLKLSLLTTLLLVGCGQDKATVESNQPEKELSIVEQKNAQEWEDGRIYITEHNYISYQNNNGKPKYYVYKAKEWPREDLKNESSYDLPRVVFRWDNGEGETDKYYERKDKVWSIKTDGTDLRLVADEFDGNVRLMRMSPNNRYLALAYANSDGMFKVIKDLKTGEYTELGKSRGYPEFLWAEDSSYLYFVNDWENWKYSLHTKKSEKVDVMYNEYSVIYDGKRYVLNDFGVVVFDEKSNKRLFNVSINPDKESLGIYKFINKSISPTGRFAWGESGRKRFLIDTHKRTFYFEDIKERTMGKYQYFEMIGLNADYVRRGAGKTAIFKLNDKKEINSNYKSWVQIATGHSATDSSLYNAFANDGDFEKNDVHSDAS</sequence>
<proteinExistence type="predicted"/>
<dbReference type="Proteomes" id="UP000649768">
    <property type="component" value="Unassembled WGS sequence"/>
</dbReference>
<dbReference type="GO" id="GO:0006508">
    <property type="term" value="P:proteolysis"/>
    <property type="evidence" value="ECO:0007669"/>
    <property type="project" value="UniProtKB-KW"/>
</dbReference>
<keyword evidence="3" id="KW-1185">Reference proteome</keyword>
<feature type="chain" id="PRO_5046344627" evidence="1">
    <location>
        <begin position="24"/>
        <end position="377"/>
    </location>
</feature>
<evidence type="ECO:0000313" key="3">
    <source>
        <dbReference type="Proteomes" id="UP000649768"/>
    </source>
</evidence>
<comment type="caution">
    <text evidence="2">The sequence shown here is derived from an EMBL/GenBank/DDBJ whole genome shotgun (WGS) entry which is preliminary data.</text>
</comment>
<protein>
    <submittedName>
        <fullName evidence="2">Tricorn protease domain-containing protein</fullName>
    </submittedName>
</protein>
<keyword evidence="2" id="KW-0378">Hydrolase</keyword>
<dbReference type="SUPFAM" id="SSF82171">
    <property type="entry name" value="DPP6 N-terminal domain-like"/>
    <property type="match status" value="1"/>
</dbReference>
<feature type="signal peptide" evidence="1">
    <location>
        <begin position="1"/>
        <end position="23"/>
    </location>
</feature>
<dbReference type="PROSITE" id="PS51257">
    <property type="entry name" value="PROKAR_LIPOPROTEIN"/>
    <property type="match status" value="1"/>
</dbReference>
<keyword evidence="2" id="KW-0645">Protease</keyword>
<dbReference type="GO" id="GO:0008233">
    <property type="term" value="F:peptidase activity"/>
    <property type="evidence" value="ECO:0007669"/>
    <property type="project" value="UniProtKB-KW"/>
</dbReference>
<organism evidence="2 3">
    <name type="scientific">Photobacterium arenosum</name>
    <dbReference type="NCBI Taxonomy" id="2774143"/>
    <lineage>
        <taxon>Bacteria</taxon>
        <taxon>Pseudomonadati</taxon>
        <taxon>Pseudomonadota</taxon>
        <taxon>Gammaproteobacteria</taxon>
        <taxon>Vibrionales</taxon>
        <taxon>Vibrionaceae</taxon>
        <taxon>Photobacterium</taxon>
    </lineage>
</organism>